<proteinExistence type="inferred from homology"/>
<accession>A0A7X9LDD3</accession>
<evidence type="ECO:0000256" key="1">
    <source>
        <dbReference type="ARBA" id="ARBA00006500"/>
    </source>
</evidence>
<evidence type="ECO:0000256" key="6">
    <source>
        <dbReference type="ARBA" id="ARBA00023098"/>
    </source>
</evidence>
<name>A0A7X9LDD3_STRRT</name>
<dbReference type="InterPro" id="IPR045023">
    <property type="entry name" value="FATA/B"/>
</dbReference>
<dbReference type="PANTHER" id="PTHR31727">
    <property type="entry name" value="OLEOYL-ACYL CARRIER PROTEIN THIOESTERASE 1, CHLOROPLASTIC"/>
    <property type="match status" value="1"/>
</dbReference>
<keyword evidence="5" id="KW-0809">Transit peptide</keyword>
<dbReference type="InterPro" id="IPR029069">
    <property type="entry name" value="HotDog_dom_sf"/>
</dbReference>
<evidence type="ECO:0000313" key="10">
    <source>
        <dbReference type="EMBL" id="NMD49191.1"/>
    </source>
</evidence>
<dbReference type="GO" id="GO:0016297">
    <property type="term" value="F:fatty acyl-[ACP] hydrolase activity"/>
    <property type="evidence" value="ECO:0007669"/>
    <property type="project" value="InterPro"/>
</dbReference>
<dbReference type="AlphaFoldDB" id="A0A7X9LDD3"/>
<dbReference type="InterPro" id="IPR049427">
    <property type="entry name" value="Acyl-ACP_TE_C"/>
</dbReference>
<dbReference type="Pfam" id="PF01643">
    <property type="entry name" value="Acyl-ACP_TE"/>
    <property type="match status" value="1"/>
</dbReference>
<keyword evidence="2" id="KW-0444">Lipid biosynthesis</keyword>
<feature type="domain" description="Acyl-ACP thioesterase N-terminal hotdog" evidence="8">
    <location>
        <begin position="2"/>
        <end position="132"/>
    </location>
</feature>
<reference evidence="10 11" key="1">
    <citation type="submission" date="2020-04" db="EMBL/GenBank/DDBJ databases">
        <title>MicrobeNet Type strains.</title>
        <authorList>
            <person name="Nicholson A.C."/>
        </authorList>
    </citation>
    <scope>NUCLEOTIDE SEQUENCE [LARGE SCALE GENOMIC DNA]</scope>
    <source>
        <strain evidence="10 11">DSM 22768</strain>
    </source>
</reference>
<keyword evidence="7" id="KW-0275">Fatty acid biosynthesis</keyword>
<evidence type="ECO:0000256" key="3">
    <source>
        <dbReference type="ARBA" id="ARBA00022801"/>
    </source>
</evidence>
<dbReference type="Pfam" id="PF20791">
    <property type="entry name" value="Acyl-ACP_TE_C"/>
    <property type="match status" value="1"/>
</dbReference>
<feature type="domain" description="Acyl-ACP thioesterase-like C-terminal" evidence="9">
    <location>
        <begin position="148"/>
        <end position="240"/>
    </location>
</feature>
<keyword evidence="3" id="KW-0378">Hydrolase</keyword>
<evidence type="ECO:0000256" key="5">
    <source>
        <dbReference type="ARBA" id="ARBA00022946"/>
    </source>
</evidence>
<dbReference type="CDD" id="cd00586">
    <property type="entry name" value="4HBT"/>
    <property type="match status" value="1"/>
</dbReference>
<evidence type="ECO:0000256" key="4">
    <source>
        <dbReference type="ARBA" id="ARBA00022832"/>
    </source>
</evidence>
<dbReference type="RefSeq" id="WP_193523519.1">
    <property type="nucleotide sequence ID" value="NZ_JABASA010000009.1"/>
</dbReference>
<sequence>MGKKYKTHYQIPFYESDVNHHVKLPHLLSVALQIASDQSVGLGLGDERLFQDYNLVWVVSEHEVTIKRLPRFNEVVEIETEPISYNRYFCYRKFRIYDDKGEKIVDIFSTFVLMDYDTRKVHDVPEDLIAPYESEKIRKILRGPKYRPLENASSTLYHVRYFDLDINGHVNNSRYLEWMYDVLDFEFLKNHVPKKINLKYVKEVQYGHDINSRLEQEGLLTKHEIMSNGGINAQAITEWESIQ</sequence>
<gene>
    <name evidence="10" type="ORF">HHO37_05795</name>
</gene>
<evidence type="ECO:0000256" key="7">
    <source>
        <dbReference type="ARBA" id="ARBA00023160"/>
    </source>
</evidence>
<keyword evidence="6" id="KW-0443">Lipid metabolism</keyword>
<evidence type="ECO:0000259" key="8">
    <source>
        <dbReference type="Pfam" id="PF01643"/>
    </source>
</evidence>
<comment type="caution">
    <text evidence="10">The sequence shown here is derived from an EMBL/GenBank/DDBJ whole genome shotgun (WGS) entry which is preliminary data.</text>
</comment>
<keyword evidence="4" id="KW-0276">Fatty acid metabolism</keyword>
<organism evidence="10 11">
    <name type="scientific">Streptococcus ratti</name>
    <dbReference type="NCBI Taxonomy" id="1341"/>
    <lineage>
        <taxon>Bacteria</taxon>
        <taxon>Bacillati</taxon>
        <taxon>Bacillota</taxon>
        <taxon>Bacilli</taxon>
        <taxon>Lactobacillales</taxon>
        <taxon>Streptococcaceae</taxon>
        <taxon>Streptococcus</taxon>
    </lineage>
</organism>
<evidence type="ECO:0000259" key="9">
    <source>
        <dbReference type="Pfam" id="PF20791"/>
    </source>
</evidence>
<dbReference type="SUPFAM" id="SSF54637">
    <property type="entry name" value="Thioesterase/thiol ester dehydrase-isomerase"/>
    <property type="match status" value="2"/>
</dbReference>
<comment type="similarity">
    <text evidence="1">Belongs to the acyl-ACP thioesterase family.</text>
</comment>
<evidence type="ECO:0000256" key="2">
    <source>
        <dbReference type="ARBA" id="ARBA00022516"/>
    </source>
</evidence>
<dbReference type="InterPro" id="IPR002864">
    <property type="entry name" value="Acyl-ACP_thioesterase_NHD"/>
</dbReference>
<evidence type="ECO:0000313" key="11">
    <source>
        <dbReference type="Proteomes" id="UP000532121"/>
    </source>
</evidence>
<dbReference type="EMBL" id="JABASA010000009">
    <property type="protein sequence ID" value="NMD49191.1"/>
    <property type="molecule type" value="Genomic_DNA"/>
</dbReference>
<dbReference type="GO" id="GO:0000036">
    <property type="term" value="F:acyl carrier activity"/>
    <property type="evidence" value="ECO:0007669"/>
    <property type="project" value="TreeGrafter"/>
</dbReference>
<dbReference type="Proteomes" id="UP000532121">
    <property type="component" value="Unassembled WGS sequence"/>
</dbReference>
<dbReference type="PANTHER" id="PTHR31727:SF6">
    <property type="entry name" value="OLEOYL-ACYL CARRIER PROTEIN THIOESTERASE 1, CHLOROPLASTIC"/>
    <property type="match status" value="1"/>
</dbReference>
<protein>
    <submittedName>
        <fullName evidence="10">Acyl-[acyl-carrier-protein] thioesterase</fullName>
    </submittedName>
</protein>
<dbReference type="Gene3D" id="3.10.129.10">
    <property type="entry name" value="Hotdog Thioesterase"/>
    <property type="match status" value="1"/>
</dbReference>